<evidence type="ECO:0000313" key="2">
    <source>
        <dbReference type="EMBL" id="KAK2837411.1"/>
    </source>
</evidence>
<feature type="compositionally biased region" description="Basic and acidic residues" evidence="1">
    <location>
        <begin position="20"/>
        <end position="29"/>
    </location>
</feature>
<gene>
    <name evidence="2" type="ORF">Q5P01_014623</name>
</gene>
<evidence type="ECO:0000313" key="3">
    <source>
        <dbReference type="Proteomes" id="UP001187415"/>
    </source>
</evidence>
<sequence>MQVSGGQFQDWEGGSAGEGESERGSEWEQGRSSNRKAGKRREKGEKVDNGTLKEGASAAAVTSGGAAFHLDKTDPPTRQGGTWQSGIWRHGEMRMRCNLWRVLLDYGTVTLMPLHGILWGQALTNEMAEFWTELQTFHNNLTSSSSRSPLLISVIPHSFAPLRKENRRARSWRRSRVKHLDVTTLHFESTLCVFGKLVSDVKDEKCCSVVFYTRCWL</sequence>
<feature type="region of interest" description="Disordered" evidence="1">
    <location>
        <begin position="1"/>
        <end position="56"/>
    </location>
</feature>
<reference evidence="2" key="1">
    <citation type="submission" date="2023-07" db="EMBL/GenBank/DDBJ databases">
        <title>Chromosome-level Genome Assembly of Striped Snakehead (Channa striata).</title>
        <authorList>
            <person name="Liu H."/>
        </authorList>
    </citation>
    <scope>NUCLEOTIDE SEQUENCE</scope>
    <source>
        <strain evidence="2">Gz</strain>
        <tissue evidence="2">Muscle</tissue>
    </source>
</reference>
<comment type="caution">
    <text evidence="2">The sequence shown here is derived from an EMBL/GenBank/DDBJ whole genome shotgun (WGS) entry which is preliminary data.</text>
</comment>
<dbReference type="EMBL" id="JAUPFM010000011">
    <property type="protein sequence ID" value="KAK2837411.1"/>
    <property type="molecule type" value="Genomic_DNA"/>
</dbReference>
<accession>A0AA88SGX8</accession>
<evidence type="ECO:0000256" key="1">
    <source>
        <dbReference type="SAM" id="MobiDB-lite"/>
    </source>
</evidence>
<name>A0AA88SGX8_CHASR</name>
<organism evidence="2 3">
    <name type="scientific">Channa striata</name>
    <name type="common">Snakehead murrel</name>
    <name type="synonym">Ophicephalus striatus</name>
    <dbReference type="NCBI Taxonomy" id="64152"/>
    <lineage>
        <taxon>Eukaryota</taxon>
        <taxon>Metazoa</taxon>
        <taxon>Chordata</taxon>
        <taxon>Craniata</taxon>
        <taxon>Vertebrata</taxon>
        <taxon>Euteleostomi</taxon>
        <taxon>Actinopterygii</taxon>
        <taxon>Neopterygii</taxon>
        <taxon>Teleostei</taxon>
        <taxon>Neoteleostei</taxon>
        <taxon>Acanthomorphata</taxon>
        <taxon>Anabantaria</taxon>
        <taxon>Anabantiformes</taxon>
        <taxon>Channoidei</taxon>
        <taxon>Channidae</taxon>
        <taxon>Channa</taxon>
    </lineage>
</organism>
<protein>
    <submittedName>
        <fullName evidence="2">Uncharacterized protein</fullName>
    </submittedName>
</protein>
<dbReference type="Proteomes" id="UP001187415">
    <property type="component" value="Unassembled WGS sequence"/>
</dbReference>
<keyword evidence="3" id="KW-1185">Reference proteome</keyword>
<proteinExistence type="predicted"/>
<dbReference type="AlphaFoldDB" id="A0AA88SGX8"/>